<evidence type="ECO:0000313" key="2">
    <source>
        <dbReference type="Proteomes" id="UP000249915"/>
    </source>
</evidence>
<evidence type="ECO:0000313" key="1">
    <source>
        <dbReference type="EMBL" id="PXY27897.1"/>
    </source>
</evidence>
<gene>
    <name evidence="1" type="ORF">BAY60_16200</name>
</gene>
<keyword evidence="2" id="KW-1185">Reference proteome</keyword>
<dbReference type="Proteomes" id="UP000249915">
    <property type="component" value="Unassembled WGS sequence"/>
</dbReference>
<comment type="caution">
    <text evidence="1">The sequence shown here is derived from an EMBL/GenBank/DDBJ whole genome shotgun (WGS) entry which is preliminary data.</text>
</comment>
<accession>A0A2V4B1I3</accession>
<dbReference type="OrthoDB" id="3294467at2"/>
<sequence>MTEPDEETTSALTRALRRHAAEAPSTAGLAEEVQAVVRRRRRRKALAALAGAVVVAVAVPVAVTAVFGDGRTAPPAGYVVDPTWRWESYAGIQLQVPPDWGYGVQGDQWCVEVPGEPRRVRPGAVGRPGGSTAVGCGSEYPPLDKRENWLTLDRRTEAGVRTFDGGWVEETRDIHGVFVTVFSDDPVLRAAILRSAQPVVGEDRHGCPADHPITTDKAGYRPEPPAQGLPSAGDVESISVCRYALETFGGTRRSTAPILASSVLTGADAARLVAAIATAPPGEGPNSSEIHSVPELAYGEEAIVLRLRTHDRIQEVVVRYSGELGNGIDDGATRRRLTTEVLRPLSTGVHQWSGGFILPVARLLPAGPG</sequence>
<dbReference type="RefSeq" id="WP_112281914.1">
    <property type="nucleotide sequence ID" value="NZ_MASW01000002.1"/>
</dbReference>
<dbReference type="EMBL" id="MASW01000002">
    <property type="protein sequence ID" value="PXY27897.1"/>
    <property type="molecule type" value="Genomic_DNA"/>
</dbReference>
<protein>
    <submittedName>
        <fullName evidence="1">Uncharacterized protein</fullName>
    </submittedName>
</protein>
<organism evidence="1 2">
    <name type="scientific">Prauserella muralis</name>
    <dbReference type="NCBI Taxonomy" id="588067"/>
    <lineage>
        <taxon>Bacteria</taxon>
        <taxon>Bacillati</taxon>
        <taxon>Actinomycetota</taxon>
        <taxon>Actinomycetes</taxon>
        <taxon>Pseudonocardiales</taxon>
        <taxon>Pseudonocardiaceae</taxon>
        <taxon>Prauserella</taxon>
    </lineage>
</organism>
<reference evidence="1 2" key="1">
    <citation type="submission" date="2016-07" db="EMBL/GenBank/DDBJ databases">
        <title>Draft genome sequence of Prauserella muralis DSM 45305, isolated from a mould-covered wall in an indoor environment.</title>
        <authorList>
            <person name="Ruckert C."/>
            <person name="Albersmeier A."/>
            <person name="Jiang C.-L."/>
            <person name="Jiang Y."/>
            <person name="Kalinowski J."/>
            <person name="Schneider O."/>
            <person name="Winkler A."/>
            <person name="Zotchev S.B."/>
        </authorList>
    </citation>
    <scope>NUCLEOTIDE SEQUENCE [LARGE SCALE GENOMIC DNA]</scope>
    <source>
        <strain evidence="1 2">DSM 45305</strain>
    </source>
</reference>
<proteinExistence type="predicted"/>
<name>A0A2V4B1I3_9PSEU</name>
<dbReference type="AlphaFoldDB" id="A0A2V4B1I3"/>